<feature type="transmembrane region" description="Helical" evidence="1">
    <location>
        <begin position="131"/>
        <end position="151"/>
    </location>
</feature>
<keyword evidence="1" id="KW-0472">Membrane</keyword>
<keyword evidence="1" id="KW-1133">Transmembrane helix</keyword>
<reference evidence="3" key="1">
    <citation type="submission" date="2017-02" db="EMBL/GenBank/DDBJ databases">
        <authorList>
            <person name="Varghese N."/>
            <person name="Submissions S."/>
        </authorList>
    </citation>
    <scope>NUCLEOTIDE SEQUENCE [LARGE SCALE GENOMIC DNA]</scope>
    <source>
        <strain evidence="3">VKM Ac-2052</strain>
    </source>
</reference>
<dbReference type="InterPro" id="IPR008535">
    <property type="entry name" value="DUF817"/>
</dbReference>
<feature type="transmembrane region" description="Helical" evidence="1">
    <location>
        <begin position="213"/>
        <end position="236"/>
    </location>
</feature>
<feature type="transmembrane region" description="Helical" evidence="1">
    <location>
        <begin position="95"/>
        <end position="119"/>
    </location>
</feature>
<dbReference type="EMBL" id="FUYG01000014">
    <property type="protein sequence ID" value="SKB03068.1"/>
    <property type="molecule type" value="Genomic_DNA"/>
</dbReference>
<proteinExistence type="predicted"/>
<gene>
    <name evidence="2" type="ORF">SAMN06295879_3647</name>
</gene>
<dbReference type="Proteomes" id="UP000189735">
    <property type="component" value="Unassembled WGS sequence"/>
</dbReference>
<evidence type="ECO:0000313" key="3">
    <source>
        <dbReference type="Proteomes" id="UP000189735"/>
    </source>
</evidence>
<evidence type="ECO:0000256" key="1">
    <source>
        <dbReference type="SAM" id="Phobius"/>
    </source>
</evidence>
<dbReference type="AlphaFoldDB" id="A0A1T4YND6"/>
<name>A0A1T4YND6_9MICO</name>
<accession>A0A1T4YND6</accession>
<feature type="transmembrane region" description="Helical" evidence="1">
    <location>
        <begin position="256"/>
        <end position="273"/>
    </location>
</feature>
<protein>
    <submittedName>
        <fullName evidence="2">Uncharacterized membrane protein YoaT, DUF817 family</fullName>
    </submittedName>
</protein>
<organism evidence="2 3">
    <name type="scientific">Agreia bicolorata</name>
    <dbReference type="NCBI Taxonomy" id="110935"/>
    <lineage>
        <taxon>Bacteria</taxon>
        <taxon>Bacillati</taxon>
        <taxon>Actinomycetota</taxon>
        <taxon>Actinomycetes</taxon>
        <taxon>Micrococcales</taxon>
        <taxon>Microbacteriaceae</taxon>
        <taxon>Agreia</taxon>
    </lineage>
</organism>
<feature type="transmembrane region" description="Helical" evidence="1">
    <location>
        <begin position="70"/>
        <end position="89"/>
    </location>
</feature>
<keyword evidence="1" id="KW-0812">Transmembrane</keyword>
<sequence length="282" mass="31980">MYRHAALGFSGAAIVARYAPAMTTTTARAGSLLLDLLDFGLKQALSCLFAVSIVLGLAITHFVDFGLARYDAMLVWCIIVQIVLLATKIETRDELLVICMFHVLGLALEVFKVAVGSWTYPDAGLLRIGNVPIYSGFMYAAIASYICQAWRRFDLDIDSVPMIPTMITAILFYVNFFTNHWLPDMRWPLLIVVAVLMRKTWVRFRVRQTVYRMPLLISFLLIGFFIWFVENIATILGAWSYPGQEAGWTLVHASKIGSWMVLVIFSFMLVLWFKQRKKSLVA</sequence>
<dbReference type="Pfam" id="PF05675">
    <property type="entry name" value="DUF817"/>
    <property type="match status" value="1"/>
</dbReference>
<evidence type="ECO:0000313" key="2">
    <source>
        <dbReference type="EMBL" id="SKB03068.1"/>
    </source>
</evidence>
<feature type="transmembrane region" description="Helical" evidence="1">
    <location>
        <begin position="43"/>
        <end position="63"/>
    </location>
</feature>
<feature type="transmembrane region" description="Helical" evidence="1">
    <location>
        <begin position="163"/>
        <end position="182"/>
    </location>
</feature>
<dbReference type="PIRSF" id="PIRSF009141">
    <property type="entry name" value="UCP009141"/>
    <property type="match status" value="1"/>
</dbReference>